<evidence type="ECO:0000313" key="3">
    <source>
        <dbReference type="Proteomes" id="UP000274822"/>
    </source>
</evidence>
<dbReference type="EMBL" id="RBNJ01001452">
    <property type="protein sequence ID" value="RUS33148.1"/>
    <property type="molecule type" value="Genomic_DNA"/>
</dbReference>
<accession>A0A433QTR3</accession>
<reference evidence="2 3" key="1">
    <citation type="journal article" date="2018" name="New Phytol.">
        <title>Phylogenomics of Endogonaceae and evolution of mycorrhizas within Mucoromycota.</title>
        <authorList>
            <person name="Chang Y."/>
            <person name="Desiro A."/>
            <person name="Na H."/>
            <person name="Sandor L."/>
            <person name="Lipzen A."/>
            <person name="Clum A."/>
            <person name="Barry K."/>
            <person name="Grigoriev I.V."/>
            <person name="Martin F.M."/>
            <person name="Stajich J.E."/>
            <person name="Smith M.E."/>
            <person name="Bonito G."/>
            <person name="Spatafora J.W."/>
        </authorList>
    </citation>
    <scope>NUCLEOTIDE SEQUENCE [LARGE SCALE GENOMIC DNA]</scope>
    <source>
        <strain evidence="2 3">AD002</strain>
    </source>
</reference>
<proteinExistence type="predicted"/>
<organism evidence="2 3">
    <name type="scientific">Jimgerdemannia flammicorona</name>
    <dbReference type="NCBI Taxonomy" id="994334"/>
    <lineage>
        <taxon>Eukaryota</taxon>
        <taxon>Fungi</taxon>
        <taxon>Fungi incertae sedis</taxon>
        <taxon>Mucoromycota</taxon>
        <taxon>Mucoromycotina</taxon>
        <taxon>Endogonomycetes</taxon>
        <taxon>Endogonales</taxon>
        <taxon>Endogonaceae</taxon>
        <taxon>Jimgerdemannia</taxon>
    </lineage>
</organism>
<gene>
    <name evidence="2" type="ORF">BC938DRAFT_472880</name>
</gene>
<dbReference type="Proteomes" id="UP000274822">
    <property type="component" value="Unassembled WGS sequence"/>
</dbReference>
<keyword evidence="1" id="KW-0732">Signal</keyword>
<protein>
    <submittedName>
        <fullName evidence="2">Uncharacterized protein</fullName>
    </submittedName>
</protein>
<keyword evidence="3" id="KW-1185">Reference proteome</keyword>
<comment type="caution">
    <text evidence="2">The sequence shown here is derived from an EMBL/GenBank/DDBJ whole genome shotgun (WGS) entry which is preliminary data.</text>
</comment>
<name>A0A433QTR3_9FUNG</name>
<sequence>MRGVRVVGCLLLRFQAFLISTTPHHDFLLLDHPAGNHHWGADHSYDPGLGDGSPFKVQVPRLQELRGDAARIGAAFRSFRTGSHLRHTPHTADTIRANAVGTANTIRINASRLPPPPCNENGFPAAGTFVPILTPMPITMTDALMNSIQQHGDPMEGVEPAPLVYHDSMQGVEYPDDVMEDIEFGTQPAKRERR</sequence>
<feature type="signal peptide" evidence="1">
    <location>
        <begin position="1"/>
        <end position="21"/>
    </location>
</feature>
<feature type="chain" id="PRO_5019577100" evidence="1">
    <location>
        <begin position="22"/>
        <end position="194"/>
    </location>
</feature>
<evidence type="ECO:0000313" key="2">
    <source>
        <dbReference type="EMBL" id="RUS33148.1"/>
    </source>
</evidence>
<dbReference type="AlphaFoldDB" id="A0A433QTR3"/>
<evidence type="ECO:0000256" key="1">
    <source>
        <dbReference type="SAM" id="SignalP"/>
    </source>
</evidence>